<sequence length="279" mass="30690">MAKSDATEFHQPAWHYTFAGGLASVICRFTIAPFDVLKIRMQVSHSSLLQVLKTTLHNEGYRALWRGNVSAELLYLIYGSTEFVVFSKSRAFTENLQANKHILNFLSGAFAGSCATVVSYPFDTLRTQFATSKKSPRFMDTIKNILRSQGIQGFFPGLKASLYQIGPHVGLFFMAYKSIYASMSPLGIAASSSLSGVLAGVTTKAMLFPVDTVVKNMQVSIVRQSSFVQCFNTILRDSGARGFYRGLPISIAKVAPGRAITMLIYEETLRTLNTVSSET</sequence>
<organism evidence="12 13">
    <name type="scientific">Schizosaccharomyces cryophilus (strain OY26 / ATCC MYA-4695 / CBS 11777 / NBRC 106824 / NRRL Y48691)</name>
    <name type="common">Fission yeast</name>
    <dbReference type="NCBI Taxonomy" id="653667"/>
    <lineage>
        <taxon>Eukaryota</taxon>
        <taxon>Fungi</taxon>
        <taxon>Dikarya</taxon>
        <taxon>Ascomycota</taxon>
        <taxon>Taphrinomycotina</taxon>
        <taxon>Schizosaccharomycetes</taxon>
        <taxon>Schizosaccharomycetales</taxon>
        <taxon>Schizosaccharomycetaceae</taxon>
        <taxon>Schizosaccharomyces</taxon>
    </lineage>
</organism>
<dbReference type="GeneID" id="25037482"/>
<keyword evidence="7" id="KW-0496">Mitochondrion</keyword>
<evidence type="ECO:0000256" key="5">
    <source>
        <dbReference type="ARBA" id="ARBA00022792"/>
    </source>
</evidence>
<dbReference type="STRING" id="653667.S9X8U2"/>
<comment type="subcellular location">
    <subcellularLocation>
        <location evidence="1">Mitochondrion inner membrane</location>
        <topology evidence="1">Multi-pass membrane protein</topology>
    </subcellularLocation>
</comment>
<evidence type="ECO:0000256" key="8">
    <source>
        <dbReference type="ARBA" id="ARBA00023136"/>
    </source>
</evidence>
<dbReference type="Pfam" id="PF00153">
    <property type="entry name" value="Mito_carr"/>
    <property type="match status" value="3"/>
</dbReference>
<proteinExistence type="inferred from homology"/>
<reference evidence="12 13" key="1">
    <citation type="journal article" date="2011" name="Science">
        <title>Comparative functional genomics of the fission yeasts.</title>
        <authorList>
            <person name="Rhind N."/>
            <person name="Chen Z."/>
            <person name="Yassour M."/>
            <person name="Thompson D.A."/>
            <person name="Haas B.J."/>
            <person name="Habib N."/>
            <person name="Wapinski I."/>
            <person name="Roy S."/>
            <person name="Lin M.F."/>
            <person name="Heiman D.I."/>
            <person name="Young S.K."/>
            <person name="Furuya K."/>
            <person name="Guo Y."/>
            <person name="Pidoux A."/>
            <person name="Chen H.M."/>
            <person name="Robbertse B."/>
            <person name="Goldberg J.M."/>
            <person name="Aoki K."/>
            <person name="Bayne E.H."/>
            <person name="Berlin A.M."/>
            <person name="Desjardins C.A."/>
            <person name="Dobbs E."/>
            <person name="Dukaj L."/>
            <person name="Fan L."/>
            <person name="FitzGerald M.G."/>
            <person name="French C."/>
            <person name="Gujja S."/>
            <person name="Hansen K."/>
            <person name="Keifenheim D."/>
            <person name="Levin J.Z."/>
            <person name="Mosher R.A."/>
            <person name="Mueller C.A."/>
            <person name="Pfiffner J."/>
            <person name="Priest M."/>
            <person name="Russ C."/>
            <person name="Smialowska A."/>
            <person name="Swoboda P."/>
            <person name="Sykes S.M."/>
            <person name="Vaughn M."/>
            <person name="Vengrova S."/>
            <person name="Yoder R."/>
            <person name="Zeng Q."/>
            <person name="Allshire R."/>
            <person name="Baulcombe D."/>
            <person name="Birren B.W."/>
            <person name="Brown W."/>
            <person name="Ekwall K."/>
            <person name="Kellis M."/>
            <person name="Leatherwood J."/>
            <person name="Levin H."/>
            <person name="Margalit H."/>
            <person name="Martienssen R."/>
            <person name="Nieduszynski C.A."/>
            <person name="Spatafora J.W."/>
            <person name="Friedman N."/>
            <person name="Dalgaard J.Z."/>
            <person name="Baumann P."/>
            <person name="Niki H."/>
            <person name="Regev A."/>
            <person name="Nusbaum C."/>
        </authorList>
    </citation>
    <scope>NUCLEOTIDE SEQUENCE [LARGE SCALE GENOMIC DNA]</scope>
    <source>
        <strain evidence="13">OY26 / ATCC MYA-4695 / CBS 11777 / NBRC 106824 / NRRL Y48691</strain>
    </source>
</reference>
<dbReference type="RefSeq" id="XP_013021276.1">
    <property type="nucleotide sequence ID" value="XM_013165822.1"/>
</dbReference>
<dbReference type="OrthoDB" id="18574at2759"/>
<evidence type="ECO:0000256" key="10">
    <source>
        <dbReference type="RuleBase" id="RU000488"/>
    </source>
</evidence>
<dbReference type="InterPro" id="IPR002067">
    <property type="entry name" value="MCP"/>
</dbReference>
<keyword evidence="6 11" id="KW-1133">Transmembrane helix</keyword>
<keyword evidence="3 9" id="KW-0812">Transmembrane</keyword>
<keyword evidence="2 10" id="KW-0813">Transport</keyword>
<keyword evidence="13" id="KW-1185">Reference proteome</keyword>
<dbReference type="PROSITE" id="PS50920">
    <property type="entry name" value="SOLCAR"/>
    <property type="match status" value="3"/>
</dbReference>
<accession>S9X8U2</accession>
<dbReference type="EMBL" id="KE546988">
    <property type="protein sequence ID" value="EPY53602.1"/>
    <property type="molecule type" value="Genomic_DNA"/>
</dbReference>
<dbReference type="GO" id="GO:0055085">
    <property type="term" value="P:transmembrane transport"/>
    <property type="evidence" value="ECO:0007669"/>
    <property type="project" value="InterPro"/>
</dbReference>
<keyword evidence="8 9" id="KW-0472">Membrane</keyword>
<dbReference type="OMA" id="MYVCYGA"/>
<feature type="repeat" description="Solcar" evidence="9">
    <location>
        <begin position="99"/>
        <end position="182"/>
    </location>
</feature>
<dbReference type="PANTHER" id="PTHR24089">
    <property type="entry name" value="SOLUTE CARRIER FAMILY 25"/>
    <property type="match status" value="1"/>
</dbReference>
<feature type="repeat" description="Solcar" evidence="9">
    <location>
        <begin position="11"/>
        <end position="92"/>
    </location>
</feature>
<dbReference type="PRINTS" id="PR00926">
    <property type="entry name" value="MITOCARRIER"/>
</dbReference>
<name>S9X8U2_SCHCR</name>
<evidence type="ECO:0000256" key="2">
    <source>
        <dbReference type="ARBA" id="ARBA00022448"/>
    </source>
</evidence>
<evidence type="ECO:0000256" key="4">
    <source>
        <dbReference type="ARBA" id="ARBA00022737"/>
    </source>
</evidence>
<evidence type="ECO:0000313" key="12">
    <source>
        <dbReference type="EMBL" id="EPY53602.1"/>
    </source>
</evidence>
<dbReference type="InterPro" id="IPR018108">
    <property type="entry name" value="MCP_transmembrane"/>
</dbReference>
<evidence type="ECO:0000313" key="13">
    <source>
        <dbReference type="Proteomes" id="UP000015464"/>
    </source>
</evidence>
<protein>
    <submittedName>
        <fullName evidence="12">Thiamine pyrophosphate transporter</fullName>
    </submittedName>
</protein>
<feature type="transmembrane region" description="Helical" evidence="11">
    <location>
        <begin position="13"/>
        <end position="31"/>
    </location>
</feature>
<feature type="repeat" description="Solcar" evidence="9">
    <location>
        <begin position="187"/>
        <end position="271"/>
    </location>
</feature>
<dbReference type="SUPFAM" id="SSF103506">
    <property type="entry name" value="Mitochondrial carrier"/>
    <property type="match status" value="1"/>
</dbReference>
<evidence type="ECO:0000256" key="9">
    <source>
        <dbReference type="PROSITE-ProRule" id="PRU00282"/>
    </source>
</evidence>
<gene>
    <name evidence="12" type="ORF">SPOG_03164</name>
</gene>
<dbReference type="HOGENOM" id="CLU_015166_10_3_1"/>
<evidence type="ECO:0000256" key="7">
    <source>
        <dbReference type="ARBA" id="ARBA00023128"/>
    </source>
</evidence>
<evidence type="ECO:0000256" key="3">
    <source>
        <dbReference type="ARBA" id="ARBA00022692"/>
    </source>
</evidence>
<dbReference type="AlphaFoldDB" id="S9X8U2"/>
<keyword evidence="4" id="KW-0677">Repeat</keyword>
<evidence type="ECO:0000256" key="1">
    <source>
        <dbReference type="ARBA" id="ARBA00004448"/>
    </source>
</evidence>
<keyword evidence="5" id="KW-0999">Mitochondrion inner membrane</keyword>
<dbReference type="Gene3D" id="1.50.40.10">
    <property type="entry name" value="Mitochondrial carrier domain"/>
    <property type="match status" value="1"/>
</dbReference>
<dbReference type="InterPro" id="IPR023395">
    <property type="entry name" value="MCP_dom_sf"/>
</dbReference>
<dbReference type="Proteomes" id="UP000015464">
    <property type="component" value="Unassembled WGS sequence"/>
</dbReference>
<dbReference type="eggNOG" id="KOG0752">
    <property type="taxonomic scope" value="Eukaryota"/>
</dbReference>
<comment type="similarity">
    <text evidence="10">Belongs to the mitochondrial carrier (TC 2.A.29) family.</text>
</comment>
<dbReference type="GO" id="GO:0005743">
    <property type="term" value="C:mitochondrial inner membrane"/>
    <property type="evidence" value="ECO:0007669"/>
    <property type="project" value="UniProtKB-SubCell"/>
</dbReference>
<evidence type="ECO:0000256" key="6">
    <source>
        <dbReference type="ARBA" id="ARBA00022989"/>
    </source>
</evidence>
<evidence type="ECO:0000256" key="11">
    <source>
        <dbReference type="SAM" id="Phobius"/>
    </source>
</evidence>